<dbReference type="Proteomes" id="UP000658690">
    <property type="component" value="Unassembled WGS sequence"/>
</dbReference>
<comment type="caution">
    <text evidence="1">The sequence shown here is derived from an EMBL/GenBank/DDBJ whole genome shotgun (WGS) entry which is preliminary data.</text>
</comment>
<organism evidence="1 2">
    <name type="scientific">Paenibacillus germinis</name>
    <dbReference type="NCBI Taxonomy" id="2654979"/>
    <lineage>
        <taxon>Bacteria</taxon>
        <taxon>Bacillati</taxon>
        <taxon>Bacillota</taxon>
        <taxon>Bacilli</taxon>
        <taxon>Bacillales</taxon>
        <taxon>Paenibacillaceae</taxon>
        <taxon>Paenibacillus</taxon>
    </lineage>
</organism>
<name>A0ABX1YUJ1_9BACL</name>
<dbReference type="EMBL" id="WHOC01000019">
    <property type="protein sequence ID" value="NOU84622.1"/>
    <property type="molecule type" value="Genomic_DNA"/>
</dbReference>
<evidence type="ECO:0000313" key="1">
    <source>
        <dbReference type="EMBL" id="NOU84622.1"/>
    </source>
</evidence>
<evidence type="ECO:0000313" key="2">
    <source>
        <dbReference type="Proteomes" id="UP000658690"/>
    </source>
</evidence>
<protein>
    <submittedName>
        <fullName evidence="1">DUF3888 domain-containing protein</fullName>
    </submittedName>
</protein>
<dbReference type="InterPro" id="IPR024984">
    <property type="entry name" value="DUF3888"/>
</dbReference>
<gene>
    <name evidence="1" type="ORF">GC102_02370</name>
</gene>
<accession>A0ABX1YUJ1</accession>
<dbReference type="Pfam" id="PF13027">
    <property type="entry name" value="DUF3888"/>
    <property type="match status" value="1"/>
</dbReference>
<sequence length="96" mass="10946">MNDKLSEVYSKDLKVAPDLYPYFIDVKHIDRLNGFRGFEFQITLEATSTVGPHIAVGEDLFTFEVKSGVGVKLVKFEHLKGPNKKDFPPNYQDLLK</sequence>
<reference evidence="1 2" key="1">
    <citation type="submission" date="2019-10" db="EMBL/GenBank/DDBJ databases">
        <title>Description of Paenibacillus choica sp. nov.</title>
        <authorList>
            <person name="Carlier A."/>
            <person name="Qi S."/>
        </authorList>
    </citation>
    <scope>NUCLEOTIDE SEQUENCE [LARGE SCALE GENOMIC DNA]</scope>
    <source>
        <strain evidence="1 2">LMG 31460</strain>
    </source>
</reference>
<proteinExistence type="predicted"/>
<dbReference type="RefSeq" id="WP_171688073.1">
    <property type="nucleotide sequence ID" value="NZ_WHOC01000019.1"/>
</dbReference>
<keyword evidence="2" id="KW-1185">Reference proteome</keyword>